<gene>
    <name evidence="2" type="ORF">K444DRAFT_514018</name>
</gene>
<feature type="domain" description="Berberine/berberine-like" evidence="1">
    <location>
        <begin position="11"/>
        <end position="43"/>
    </location>
</feature>
<feature type="non-terminal residue" evidence="2">
    <location>
        <position position="1"/>
    </location>
</feature>
<reference evidence="2 3" key="1">
    <citation type="submission" date="2016-04" db="EMBL/GenBank/DDBJ databases">
        <title>A degradative enzymes factory behind the ericoid mycorrhizal symbiosis.</title>
        <authorList>
            <consortium name="DOE Joint Genome Institute"/>
            <person name="Martino E."/>
            <person name="Morin E."/>
            <person name="Grelet G."/>
            <person name="Kuo A."/>
            <person name="Kohler A."/>
            <person name="Daghino S."/>
            <person name="Barry K."/>
            <person name="Choi C."/>
            <person name="Cichocki N."/>
            <person name="Clum A."/>
            <person name="Copeland A."/>
            <person name="Hainaut M."/>
            <person name="Haridas S."/>
            <person name="Labutti K."/>
            <person name="Lindquist E."/>
            <person name="Lipzen A."/>
            <person name="Khouja H.-R."/>
            <person name="Murat C."/>
            <person name="Ohm R."/>
            <person name="Olson A."/>
            <person name="Spatafora J."/>
            <person name="Veneault-Fourrey C."/>
            <person name="Henrissat B."/>
            <person name="Grigoriev I."/>
            <person name="Martin F."/>
            <person name="Perotto S."/>
        </authorList>
    </citation>
    <scope>NUCLEOTIDE SEQUENCE [LARGE SCALE GENOMIC DNA]</scope>
    <source>
        <strain evidence="2 3">E</strain>
    </source>
</reference>
<name>A0A2J6SHT0_9HELO</name>
<dbReference type="Gene3D" id="3.30.465.10">
    <property type="match status" value="1"/>
</dbReference>
<dbReference type="GO" id="GO:0050660">
    <property type="term" value="F:flavin adenine dinucleotide binding"/>
    <property type="evidence" value="ECO:0007669"/>
    <property type="project" value="InterPro"/>
</dbReference>
<accession>A0A2J6SHT0</accession>
<dbReference type="Pfam" id="PF08031">
    <property type="entry name" value="BBE"/>
    <property type="match status" value="1"/>
</dbReference>
<dbReference type="Proteomes" id="UP000235371">
    <property type="component" value="Unassembled WGS sequence"/>
</dbReference>
<dbReference type="InParanoid" id="A0A2J6SHT0"/>
<evidence type="ECO:0000313" key="3">
    <source>
        <dbReference type="Proteomes" id="UP000235371"/>
    </source>
</evidence>
<dbReference type="GO" id="GO:0016491">
    <property type="term" value="F:oxidoreductase activity"/>
    <property type="evidence" value="ECO:0007669"/>
    <property type="project" value="InterPro"/>
</dbReference>
<dbReference type="InterPro" id="IPR016169">
    <property type="entry name" value="FAD-bd_PCMH_sub2"/>
</dbReference>
<dbReference type="EMBL" id="KZ613913">
    <property type="protein sequence ID" value="PMD50325.1"/>
    <property type="molecule type" value="Genomic_DNA"/>
</dbReference>
<feature type="non-terminal residue" evidence="2">
    <location>
        <position position="54"/>
    </location>
</feature>
<evidence type="ECO:0000313" key="2">
    <source>
        <dbReference type="EMBL" id="PMD50325.1"/>
    </source>
</evidence>
<dbReference type="GeneID" id="36581611"/>
<dbReference type="STRING" id="1095630.A0A2J6SHT0"/>
<evidence type="ECO:0000259" key="1">
    <source>
        <dbReference type="Pfam" id="PF08031"/>
    </source>
</evidence>
<organism evidence="2 3">
    <name type="scientific">Hyaloscypha bicolor E</name>
    <dbReference type="NCBI Taxonomy" id="1095630"/>
    <lineage>
        <taxon>Eukaryota</taxon>
        <taxon>Fungi</taxon>
        <taxon>Dikarya</taxon>
        <taxon>Ascomycota</taxon>
        <taxon>Pezizomycotina</taxon>
        <taxon>Leotiomycetes</taxon>
        <taxon>Helotiales</taxon>
        <taxon>Hyaloscyphaceae</taxon>
        <taxon>Hyaloscypha</taxon>
        <taxon>Hyaloscypha bicolor</taxon>
    </lineage>
</organism>
<dbReference type="InterPro" id="IPR012951">
    <property type="entry name" value="BBE"/>
</dbReference>
<sequence>SGLYWKVYSASESNFQQAFWGSNYPHLLDIKRRFDPDDVFWCTPCVGNERWKEV</sequence>
<keyword evidence="3" id="KW-1185">Reference proteome</keyword>
<dbReference type="AlphaFoldDB" id="A0A2J6SHT0"/>
<proteinExistence type="predicted"/>
<dbReference type="OrthoDB" id="9983560at2759"/>
<protein>
    <recommendedName>
        <fullName evidence="1">Berberine/berberine-like domain-containing protein</fullName>
    </recommendedName>
</protein>
<dbReference type="RefSeq" id="XP_024727229.1">
    <property type="nucleotide sequence ID" value="XM_024873531.1"/>
</dbReference>